<dbReference type="PANTHER" id="PTHR43876:SF7">
    <property type="entry name" value="UBIQUINONE BIOSYNTHESIS MONOOXYGENASE COQ6, MITOCHONDRIAL"/>
    <property type="match status" value="1"/>
</dbReference>
<dbReference type="InterPro" id="IPR051205">
    <property type="entry name" value="UbiH/COQ6_monooxygenase"/>
</dbReference>
<dbReference type="GO" id="GO:0071949">
    <property type="term" value="F:FAD binding"/>
    <property type="evidence" value="ECO:0007669"/>
    <property type="project" value="InterPro"/>
</dbReference>
<keyword evidence="3" id="KW-1185">Reference proteome</keyword>
<gene>
    <name evidence="2" type="ORF">PVL29_006385</name>
</gene>
<dbReference type="AlphaFoldDB" id="A0AA39A5T5"/>
<reference evidence="2 3" key="1">
    <citation type="journal article" date="2023" name="BMC Biotechnol.">
        <title>Vitis rotundifolia cv Carlos genome sequencing.</title>
        <authorList>
            <person name="Huff M."/>
            <person name="Hulse-Kemp A."/>
            <person name="Scheffler B."/>
            <person name="Youngblood R."/>
            <person name="Simpson S."/>
            <person name="Babiker E."/>
            <person name="Staton M."/>
        </authorList>
    </citation>
    <scope>NUCLEOTIDE SEQUENCE [LARGE SCALE GENOMIC DNA]</scope>
    <source>
        <tissue evidence="2">Leaf</tissue>
    </source>
</reference>
<dbReference type="GO" id="GO:0016123">
    <property type="term" value="P:xanthophyll biosynthetic process"/>
    <property type="evidence" value="ECO:0007669"/>
    <property type="project" value="TreeGrafter"/>
</dbReference>
<accession>A0AA39A5T5</accession>
<comment type="caution">
    <text evidence="2">The sequence shown here is derived from an EMBL/GenBank/DDBJ whole genome shotgun (WGS) entry which is preliminary data.</text>
</comment>
<proteinExistence type="predicted"/>
<dbReference type="InterPro" id="IPR036188">
    <property type="entry name" value="FAD/NAD-bd_sf"/>
</dbReference>
<evidence type="ECO:0000259" key="1">
    <source>
        <dbReference type="Pfam" id="PF01494"/>
    </source>
</evidence>
<protein>
    <recommendedName>
        <fullName evidence="1">FAD-binding domain-containing protein</fullName>
    </recommendedName>
</protein>
<dbReference type="GO" id="GO:0005739">
    <property type="term" value="C:mitochondrion"/>
    <property type="evidence" value="ECO:0007669"/>
    <property type="project" value="TreeGrafter"/>
</dbReference>
<dbReference type="InterPro" id="IPR002938">
    <property type="entry name" value="FAD-bd"/>
</dbReference>
<dbReference type="PANTHER" id="PTHR43876">
    <property type="entry name" value="UBIQUINONE BIOSYNTHESIS MONOOXYGENASE COQ6, MITOCHONDRIAL"/>
    <property type="match status" value="1"/>
</dbReference>
<dbReference type="EMBL" id="JARBHA010000005">
    <property type="protein sequence ID" value="KAJ9701015.1"/>
    <property type="molecule type" value="Genomic_DNA"/>
</dbReference>
<dbReference type="SUPFAM" id="SSF51905">
    <property type="entry name" value="FAD/NAD(P)-binding domain"/>
    <property type="match status" value="1"/>
</dbReference>
<sequence>MCKGCISFLLVQRDRVASKSEGSACTSFSKIACTFCISHISSFSNLLSIAANFAFKGVSWDFRSLGSGAIYKRGDSGHFAPKVQKKTAAAVLYFSSRFPSLSQILWEHISSHILERERRLQQIKWISSGFSVFNLQEVSLKRQTKYQKNILKTQLIHKSTQNIYKNLFFQIKFNDFASNHLPTMMDSTSSSLHGSVAKLELVGDKFNNIVWTMNPKESSTCREMNENDFVKALNHALNYGYGPHIFSWFRSDLTFLANECFEVLPDVVKFVSGRMVFPLSLRHANNYASKRVVLIGDATHTIHSLAGQGVKSGFGDAFALSRIISEGIVLSTDIGERKRENIMMMAILDGFQKAYSVDFGPLNAAFYGAQYISPLKRSIISYASGEQIAAVLLKSVLLSPVN</sequence>
<organism evidence="2 3">
    <name type="scientific">Vitis rotundifolia</name>
    <name type="common">Muscadine grape</name>
    <dbReference type="NCBI Taxonomy" id="103349"/>
    <lineage>
        <taxon>Eukaryota</taxon>
        <taxon>Viridiplantae</taxon>
        <taxon>Streptophyta</taxon>
        <taxon>Embryophyta</taxon>
        <taxon>Tracheophyta</taxon>
        <taxon>Spermatophyta</taxon>
        <taxon>Magnoliopsida</taxon>
        <taxon>eudicotyledons</taxon>
        <taxon>Gunneridae</taxon>
        <taxon>Pentapetalae</taxon>
        <taxon>rosids</taxon>
        <taxon>Vitales</taxon>
        <taxon>Vitaceae</taxon>
        <taxon>Viteae</taxon>
        <taxon>Vitis</taxon>
    </lineage>
</organism>
<feature type="domain" description="FAD-binding" evidence="1">
    <location>
        <begin position="275"/>
        <end position="326"/>
    </location>
</feature>
<dbReference type="Gene3D" id="3.50.50.60">
    <property type="entry name" value="FAD/NAD(P)-binding domain"/>
    <property type="match status" value="1"/>
</dbReference>
<dbReference type="Pfam" id="PF01494">
    <property type="entry name" value="FAD_binding_3"/>
    <property type="match status" value="1"/>
</dbReference>
<dbReference type="Proteomes" id="UP001168098">
    <property type="component" value="Unassembled WGS sequence"/>
</dbReference>
<dbReference type="GO" id="GO:0016120">
    <property type="term" value="P:carotene biosynthetic process"/>
    <property type="evidence" value="ECO:0007669"/>
    <property type="project" value="TreeGrafter"/>
</dbReference>
<name>A0AA39A5T5_VITRO</name>
<evidence type="ECO:0000313" key="3">
    <source>
        <dbReference type="Proteomes" id="UP001168098"/>
    </source>
</evidence>
<evidence type="ECO:0000313" key="2">
    <source>
        <dbReference type="EMBL" id="KAJ9701015.1"/>
    </source>
</evidence>